<feature type="compositionally biased region" description="Polar residues" evidence="4">
    <location>
        <begin position="118"/>
        <end position="128"/>
    </location>
</feature>
<dbReference type="SUPFAM" id="SSF82704">
    <property type="entry name" value="AlbA-like"/>
    <property type="match status" value="1"/>
</dbReference>
<dbReference type="AlphaFoldDB" id="A0A8T2TU66"/>
<protein>
    <recommendedName>
        <fullName evidence="5">DNA/RNA-binding protein Alba-like domain-containing protein</fullName>
    </recommendedName>
</protein>
<proteinExistence type="inferred from homology"/>
<comment type="similarity">
    <text evidence="2">Belongs to the histone-like Alba family.</text>
</comment>
<dbReference type="Gene3D" id="3.30.110.20">
    <property type="entry name" value="Alba-like domain"/>
    <property type="match status" value="1"/>
</dbReference>
<dbReference type="Pfam" id="PF01918">
    <property type="entry name" value="Alba"/>
    <property type="match status" value="1"/>
</dbReference>
<dbReference type="EMBL" id="CM035415">
    <property type="protein sequence ID" value="KAH7426402.1"/>
    <property type="molecule type" value="Genomic_DNA"/>
</dbReference>
<comment type="caution">
    <text evidence="6">The sequence shown here is derived from an EMBL/GenBank/DDBJ whole genome shotgun (WGS) entry which is preliminary data.</text>
</comment>
<comment type="subcellular location">
    <subcellularLocation>
        <location evidence="1">Nucleus</location>
    </subcellularLocation>
</comment>
<dbReference type="InterPro" id="IPR051958">
    <property type="entry name" value="Alba-like_NAB"/>
</dbReference>
<dbReference type="PANTHER" id="PTHR13516">
    <property type="entry name" value="RIBONUCLEASE P SUBUNIT P25"/>
    <property type="match status" value="1"/>
</dbReference>
<feature type="compositionally biased region" description="Polar residues" evidence="4">
    <location>
        <begin position="135"/>
        <end position="144"/>
    </location>
</feature>
<reference evidence="6" key="1">
    <citation type="submission" date="2021-08" db="EMBL/GenBank/DDBJ databases">
        <title>WGS assembly of Ceratopteris richardii.</title>
        <authorList>
            <person name="Marchant D.B."/>
            <person name="Chen G."/>
            <person name="Jenkins J."/>
            <person name="Shu S."/>
            <person name="Leebens-Mack J."/>
            <person name="Grimwood J."/>
            <person name="Schmutz J."/>
            <person name="Soltis P."/>
            <person name="Soltis D."/>
            <person name="Chen Z.-H."/>
        </authorList>
    </citation>
    <scope>NUCLEOTIDE SEQUENCE</scope>
    <source>
        <strain evidence="6">Whitten #5841</strain>
        <tissue evidence="6">Leaf</tissue>
    </source>
</reference>
<accession>A0A8T2TU66</accession>
<evidence type="ECO:0000256" key="2">
    <source>
        <dbReference type="ARBA" id="ARBA00008018"/>
    </source>
</evidence>
<evidence type="ECO:0000259" key="5">
    <source>
        <dbReference type="Pfam" id="PF01918"/>
    </source>
</evidence>
<organism evidence="6 7">
    <name type="scientific">Ceratopteris richardii</name>
    <name type="common">Triangle waterfern</name>
    <dbReference type="NCBI Taxonomy" id="49495"/>
    <lineage>
        <taxon>Eukaryota</taxon>
        <taxon>Viridiplantae</taxon>
        <taxon>Streptophyta</taxon>
        <taxon>Embryophyta</taxon>
        <taxon>Tracheophyta</taxon>
        <taxon>Polypodiopsida</taxon>
        <taxon>Polypodiidae</taxon>
        <taxon>Polypodiales</taxon>
        <taxon>Pteridineae</taxon>
        <taxon>Pteridaceae</taxon>
        <taxon>Parkerioideae</taxon>
        <taxon>Ceratopteris</taxon>
    </lineage>
</organism>
<gene>
    <name evidence="6" type="ORF">KP509_10G000700</name>
</gene>
<evidence type="ECO:0000256" key="4">
    <source>
        <dbReference type="SAM" id="MobiDB-lite"/>
    </source>
</evidence>
<dbReference type="InterPro" id="IPR036882">
    <property type="entry name" value="Alba-like_dom_sf"/>
</dbReference>
<evidence type="ECO:0000256" key="3">
    <source>
        <dbReference type="ARBA" id="ARBA00023242"/>
    </source>
</evidence>
<sequence length="251" mass="27840">MERYQRVFKPRPGVPIKENEVRITTQGLMRNYISYSSTLLQEKRVTEIVLKAMGRAISKAVMLSEIIKKRMGGLHQNICIGSLDITDMWEPLEEGLVPVETTRHVSMIAITLSKKPLDTSSNGYQSPTVEKKTQSTDSYLNQNDGGVISGRGRGLARGQARGRGMAVANGGYYNKIYGEGTFNRGRGQGRARGRGYHGGRGYHPGYFQTDLGGYNYGGYADNGMVYGRGWGRGWERARGHIQGIRARGRGR</sequence>
<dbReference type="FunFam" id="3.30.110.20:FF:000003">
    <property type="entry name" value="DNA/RNA-binding protein Alba 1"/>
    <property type="match status" value="1"/>
</dbReference>
<dbReference type="OrthoDB" id="424402at2759"/>
<evidence type="ECO:0000256" key="1">
    <source>
        <dbReference type="ARBA" id="ARBA00004123"/>
    </source>
</evidence>
<feature type="domain" description="DNA/RNA-binding protein Alba-like" evidence="5">
    <location>
        <begin position="19"/>
        <end position="76"/>
    </location>
</feature>
<keyword evidence="7" id="KW-1185">Reference proteome</keyword>
<dbReference type="GO" id="GO:0005634">
    <property type="term" value="C:nucleus"/>
    <property type="evidence" value="ECO:0007669"/>
    <property type="project" value="UniProtKB-SubCell"/>
</dbReference>
<evidence type="ECO:0000313" key="7">
    <source>
        <dbReference type="Proteomes" id="UP000825935"/>
    </source>
</evidence>
<dbReference type="PANTHER" id="PTHR13516:SF3">
    <property type="entry name" value="ALBA DNA_RNA-BINDING PROTEIN"/>
    <property type="match status" value="1"/>
</dbReference>
<dbReference type="InterPro" id="IPR002775">
    <property type="entry name" value="DNA/RNA-bd_Alba-like"/>
</dbReference>
<keyword evidence="3" id="KW-0539">Nucleus</keyword>
<dbReference type="GO" id="GO:0003723">
    <property type="term" value="F:RNA binding"/>
    <property type="evidence" value="ECO:0007669"/>
    <property type="project" value="TreeGrafter"/>
</dbReference>
<dbReference type="Proteomes" id="UP000825935">
    <property type="component" value="Chromosome 10"/>
</dbReference>
<feature type="region of interest" description="Disordered" evidence="4">
    <location>
        <begin position="118"/>
        <end position="144"/>
    </location>
</feature>
<evidence type="ECO:0000313" key="6">
    <source>
        <dbReference type="EMBL" id="KAH7426402.1"/>
    </source>
</evidence>
<name>A0A8T2TU66_CERRI</name>